<dbReference type="EMBL" id="JBHRSP010000023">
    <property type="protein sequence ID" value="MFC3074323.1"/>
    <property type="molecule type" value="Genomic_DNA"/>
</dbReference>
<keyword evidence="3" id="KW-1185">Reference proteome</keyword>
<evidence type="ECO:0000259" key="1">
    <source>
        <dbReference type="Pfam" id="PF02538"/>
    </source>
</evidence>
<dbReference type="InterPro" id="IPR045079">
    <property type="entry name" value="Oxoprolinase-like"/>
</dbReference>
<protein>
    <submittedName>
        <fullName evidence="2">Hydantoinase B/oxoprolinase family protein</fullName>
    </submittedName>
</protein>
<organism evidence="2 3">
    <name type="scientific">Shinella pollutisoli</name>
    <dbReference type="NCBI Taxonomy" id="2250594"/>
    <lineage>
        <taxon>Bacteria</taxon>
        <taxon>Pseudomonadati</taxon>
        <taxon>Pseudomonadota</taxon>
        <taxon>Alphaproteobacteria</taxon>
        <taxon>Hyphomicrobiales</taxon>
        <taxon>Rhizobiaceae</taxon>
        <taxon>Shinella</taxon>
    </lineage>
</organism>
<proteinExistence type="predicted"/>
<evidence type="ECO:0000313" key="3">
    <source>
        <dbReference type="Proteomes" id="UP001595377"/>
    </source>
</evidence>
<dbReference type="Pfam" id="PF02538">
    <property type="entry name" value="Hydantoinase_B"/>
    <property type="match status" value="1"/>
</dbReference>
<evidence type="ECO:0000313" key="2">
    <source>
        <dbReference type="EMBL" id="MFC3074323.1"/>
    </source>
</evidence>
<name>A0ABV7DI61_9HYPH</name>
<feature type="domain" description="Hydantoinase B/oxoprolinase" evidence="1">
    <location>
        <begin position="3"/>
        <end position="532"/>
    </location>
</feature>
<accession>A0ABV7DI61</accession>
<dbReference type="PANTHER" id="PTHR11365">
    <property type="entry name" value="5-OXOPROLINASE RELATED"/>
    <property type="match status" value="1"/>
</dbReference>
<gene>
    <name evidence="2" type="ORF">ACFOHH_14525</name>
</gene>
<comment type="caution">
    <text evidence="2">The sequence shown here is derived from an EMBL/GenBank/DDBJ whole genome shotgun (WGS) entry which is preliminary data.</text>
</comment>
<dbReference type="InterPro" id="IPR003692">
    <property type="entry name" value="Hydantoinase_B"/>
</dbReference>
<dbReference type="Proteomes" id="UP001595377">
    <property type="component" value="Unassembled WGS sequence"/>
</dbReference>
<dbReference type="RefSeq" id="WP_257315304.1">
    <property type="nucleotide sequence ID" value="NZ_JANFDG010000011.1"/>
</dbReference>
<dbReference type="PANTHER" id="PTHR11365:SF23">
    <property type="entry name" value="HYPOTHETICAL 5-OXOPROLINASE (EUROFUNG)-RELATED"/>
    <property type="match status" value="1"/>
</dbReference>
<reference evidence="3" key="1">
    <citation type="journal article" date="2019" name="Int. J. Syst. Evol. Microbiol.">
        <title>The Global Catalogue of Microorganisms (GCM) 10K type strain sequencing project: providing services to taxonomists for standard genome sequencing and annotation.</title>
        <authorList>
            <consortium name="The Broad Institute Genomics Platform"/>
            <consortium name="The Broad Institute Genome Sequencing Center for Infectious Disease"/>
            <person name="Wu L."/>
            <person name="Ma J."/>
        </authorList>
    </citation>
    <scope>NUCLEOTIDE SEQUENCE [LARGE SCALE GENOMIC DNA]</scope>
    <source>
        <strain evidence="3">KCTC 52677</strain>
    </source>
</reference>
<sequence>MLDRITYEVLRSALYATAREMKVAMMRTAASPIIHAGGDVSAAIFDAEMRLVAQGNDIPTMLGSAVISTRESVLAVGRDNLRPGDVIISNDVYLGGGNHQPDIQLTRPVFLDGEIIAFVMTRGHWTDIGGKSPGSFTPDTWDIFGEGVRIPPVFIYRNDEPVADIMSMIVHNTRNPDACTLDILAQYAGTFCGDRRLQQLARKYGAAALGETMAEALLYSERRMRAQIEAIPDGVYTGSDYIEPVGDAELIPIKVKITVEGDSICFDYTGTAPQVRGGVNCPLSVTCNSTWFAVKAITDLSIPINQGCYEPVKIIAPEGSLVNCVYPASVVSGNTETSPRIIDLLLRTLSSALPDRVIAQSNCAACCGIFSGDDPDLDRRKAMRRTYVSTIDVHAGGMGARPDKDGVSAIRVLVGNAGAQPVELIEHNSPLTIEEWTLVPDTGGAGRWRGGCAARRTYRVGFEQATCTVIAERGRVAPKGLFSGLAGATFNSSIERRNGETKTLRAKSEQEIIARGDRVRIQPAGGGGYGDPLERPAQDVWSDVLDGYVSAESAERDYGVIVSAGRLDPGATEALRHQLRAHRGG</sequence>